<evidence type="ECO:0000313" key="1">
    <source>
        <dbReference type="EMBL" id="GFO10255.1"/>
    </source>
</evidence>
<organism evidence="1 2">
    <name type="scientific">Plakobranchus ocellatus</name>
    <dbReference type="NCBI Taxonomy" id="259542"/>
    <lineage>
        <taxon>Eukaryota</taxon>
        <taxon>Metazoa</taxon>
        <taxon>Spiralia</taxon>
        <taxon>Lophotrochozoa</taxon>
        <taxon>Mollusca</taxon>
        <taxon>Gastropoda</taxon>
        <taxon>Heterobranchia</taxon>
        <taxon>Euthyneura</taxon>
        <taxon>Panpulmonata</taxon>
        <taxon>Sacoglossa</taxon>
        <taxon>Placobranchoidea</taxon>
        <taxon>Plakobranchidae</taxon>
        <taxon>Plakobranchus</taxon>
    </lineage>
</organism>
<comment type="caution">
    <text evidence="1">The sequence shown here is derived from an EMBL/GenBank/DDBJ whole genome shotgun (WGS) entry which is preliminary data.</text>
</comment>
<dbReference type="Proteomes" id="UP000735302">
    <property type="component" value="Unassembled WGS sequence"/>
</dbReference>
<keyword evidence="2" id="KW-1185">Reference proteome</keyword>
<gene>
    <name evidence="1" type="ORF">PoB_003676000</name>
</gene>
<proteinExistence type="predicted"/>
<dbReference type="EMBL" id="BLXT01004148">
    <property type="protein sequence ID" value="GFO10255.1"/>
    <property type="molecule type" value="Genomic_DNA"/>
</dbReference>
<evidence type="ECO:0000313" key="2">
    <source>
        <dbReference type="Proteomes" id="UP000735302"/>
    </source>
</evidence>
<dbReference type="PANTHER" id="PTHR31424">
    <property type="entry name" value="PROTEIN CBG23806"/>
    <property type="match status" value="1"/>
</dbReference>
<name>A0AAV4APR2_9GAST</name>
<accession>A0AAV4APR2</accession>
<sequence>MAGVGKKQSFLTEEKRFLKTCIILSDSAHKKEIKTWQKRLEKIKDLLMEIKENKNSNQGPTLKCIQSVLNKHKIVRQAFHGGHFIGNHSHKYLVKKVYKEITKEIITTVGSNTQLDCVISKAFQLESKFNNINDNFRAVHLAISHAHPVSEKQIEEAQRAIEKYMLMYRQVFPTYVTPKHHILERHCVAWLKRCGFGMGFHGEQGGEMLHSTVAKIERGSLGLRQESKKLACVLETSLLQTAPELTHLLPQGFLRDSTKELSRDSYGFLEIPRDSLRIPPKSFRWIPRDSSGFLVIPRDFEKNKHRSFTHRIIAH</sequence>
<reference evidence="1 2" key="1">
    <citation type="journal article" date="2021" name="Elife">
        <title>Chloroplast acquisition without the gene transfer in kleptoplastic sea slugs, Plakobranchus ocellatus.</title>
        <authorList>
            <person name="Maeda T."/>
            <person name="Takahashi S."/>
            <person name="Yoshida T."/>
            <person name="Shimamura S."/>
            <person name="Takaki Y."/>
            <person name="Nagai Y."/>
            <person name="Toyoda A."/>
            <person name="Suzuki Y."/>
            <person name="Arimoto A."/>
            <person name="Ishii H."/>
            <person name="Satoh N."/>
            <person name="Nishiyama T."/>
            <person name="Hasebe M."/>
            <person name="Maruyama T."/>
            <person name="Minagawa J."/>
            <person name="Obokata J."/>
            <person name="Shigenobu S."/>
        </authorList>
    </citation>
    <scope>NUCLEOTIDE SEQUENCE [LARGE SCALE GENOMIC DNA]</scope>
</reference>
<dbReference type="PANTHER" id="PTHR31424:SF3">
    <property type="entry name" value="RING-TYPE DOMAIN-CONTAINING PROTEIN"/>
    <property type="match status" value="1"/>
</dbReference>
<protein>
    <submittedName>
        <fullName evidence="1">Amine oxidase</fullName>
    </submittedName>
</protein>
<dbReference type="AlphaFoldDB" id="A0AAV4APR2"/>